<organism evidence="1 2">
    <name type="scientific">Vespula squamosa</name>
    <name type="common">Southern yellow jacket</name>
    <name type="synonym">Wasp</name>
    <dbReference type="NCBI Taxonomy" id="30214"/>
    <lineage>
        <taxon>Eukaryota</taxon>
        <taxon>Metazoa</taxon>
        <taxon>Ecdysozoa</taxon>
        <taxon>Arthropoda</taxon>
        <taxon>Hexapoda</taxon>
        <taxon>Insecta</taxon>
        <taxon>Pterygota</taxon>
        <taxon>Neoptera</taxon>
        <taxon>Endopterygota</taxon>
        <taxon>Hymenoptera</taxon>
        <taxon>Apocrita</taxon>
        <taxon>Aculeata</taxon>
        <taxon>Vespoidea</taxon>
        <taxon>Vespidae</taxon>
        <taxon>Vespinae</taxon>
        <taxon>Vespula</taxon>
    </lineage>
</organism>
<evidence type="ECO:0000313" key="2">
    <source>
        <dbReference type="Proteomes" id="UP001607302"/>
    </source>
</evidence>
<accession>A0ABD2BG50</accession>
<proteinExistence type="predicted"/>
<keyword evidence="2" id="KW-1185">Reference proteome</keyword>
<sequence length="84" mass="9459">SKYVARFTNNFVASDVLVKKFSIVTFLQHRVNSSTSLRTKLTESSDVSQNVMPNLSGLRGIYCEIVAHQQSDSYQACNYFVCSQ</sequence>
<dbReference type="EMBL" id="JAUDFV010000102">
    <property type="protein sequence ID" value="KAL2731742.1"/>
    <property type="molecule type" value="Genomic_DNA"/>
</dbReference>
<protein>
    <submittedName>
        <fullName evidence="1">Uncharacterized protein</fullName>
    </submittedName>
</protein>
<evidence type="ECO:0000313" key="1">
    <source>
        <dbReference type="EMBL" id="KAL2731742.1"/>
    </source>
</evidence>
<dbReference type="AlphaFoldDB" id="A0ABD2BG50"/>
<name>A0ABD2BG50_VESSQ</name>
<feature type="non-terminal residue" evidence="1">
    <location>
        <position position="1"/>
    </location>
</feature>
<comment type="caution">
    <text evidence="1">The sequence shown here is derived from an EMBL/GenBank/DDBJ whole genome shotgun (WGS) entry which is preliminary data.</text>
</comment>
<gene>
    <name evidence="1" type="ORF">V1478_004430</name>
</gene>
<reference evidence="1 2" key="1">
    <citation type="journal article" date="2024" name="Ann. Entomol. Soc. Am.">
        <title>Genomic analyses of the southern and eastern yellowjacket wasps (Hymenoptera: Vespidae) reveal evolutionary signatures of social life.</title>
        <authorList>
            <person name="Catto M.A."/>
            <person name="Caine P.B."/>
            <person name="Orr S.E."/>
            <person name="Hunt B.G."/>
            <person name="Goodisman M.A.D."/>
        </authorList>
    </citation>
    <scope>NUCLEOTIDE SEQUENCE [LARGE SCALE GENOMIC DNA]</scope>
    <source>
        <strain evidence="1">233</strain>
        <tissue evidence="1">Head and thorax</tissue>
    </source>
</reference>
<dbReference type="Proteomes" id="UP001607302">
    <property type="component" value="Unassembled WGS sequence"/>
</dbReference>